<name>A0A318KM08_9NEIS</name>
<dbReference type="SUPFAM" id="SSF46785">
    <property type="entry name" value="Winged helix' DNA-binding domain"/>
    <property type="match status" value="1"/>
</dbReference>
<dbReference type="GO" id="GO:0045892">
    <property type="term" value="P:negative regulation of DNA-templated transcription"/>
    <property type="evidence" value="ECO:0007669"/>
    <property type="project" value="TreeGrafter"/>
</dbReference>
<protein>
    <submittedName>
        <fullName evidence="5">GntR family transcriptional regulator</fullName>
    </submittedName>
</protein>
<dbReference type="InterPro" id="IPR036390">
    <property type="entry name" value="WH_DNA-bd_sf"/>
</dbReference>
<dbReference type="CDD" id="cd07377">
    <property type="entry name" value="WHTH_GntR"/>
    <property type="match status" value="1"/>
</dbReference>
<evidence type="ECO:0000259" key="4">
    <source>
        <dbReference type="PROSITE" id="PS50949"/>
    </source>
</evidence>
<feature type="domain" description="HTH gntR-type" evidence="4">
    <location>
        <begin position="9"/>
        <end position="77"/>
    </location>
</feature>
<accession>A0A318KM08</accession>
<dbReference type="SMART" id="SM00345">
    <property type="entry name" value="HTH_GNTR"/>
    <property type="match status" value="1"/>
</dbReference>
<dbReference type="GO" id="GO:0003677">
    <property type="term" value="F:DNA binding"/>
    <property type="evidence" value="ECO:0007669"/>
    <property type="project" value="UniProtKB-KW"/>
</dbReference>
<keyword evidence="6" id="KW-1185">Reference proteome</keyword>
<dbReference type="Gene3D" id="3.40.1410.10">
    <property type="entry name" value="Chorismate lyase-like"/>
    <property type="match status" value="1"/>
</dbReference>
<dbReference type="InterPro" id="IPR011663">
    <property type="entry name" value="UTRA"/>
</dbReference>
<dbReference type="Pfam" id="PF07702">
    <property type="entry name" value="UTRA"/>
    <property type="match status" value="1"/>
</dbReference>
<keyword evidence="3" id="KW-0804">Transcription</keyword>
<dbReference type="PRINTS" id="PR00035">
    <property type="entry name" value="HTHGNTR"/>
</dbReference>
<evidence type="ECO:0000256" key="1">
    <source>
        <dbReference type="ARBA" id="ARBA00023015"/>
    </source>
</evidence>
<evidence type="ECO:0000313" key="5">
    <source>
        <dbReference type="EMBL" id="PXX76796.1"/>
    </source>
</evidence>
<dbReference type="Pfam" id="PF00392">
    <property type="entry name" value="GntR"/>
    <property type="match status" value="1"/>
</dbReference>
<keyword evidence="1" id="KW-0805">Transcription regulation</keyword>
<evidence type="ECO:0000256" key="2">
    <source>
        <dbReference type="ARBA" id="ARBA00023125"/>
    </source>
</evidence>
<evidence type="ECO:0000256" key="3">
    <source>
        <dbReference type="ARBA" id="ARBA00023163"/>
    </source>
</evidence>
<dbReference type="RefSeq" id="WP_110391650.1">
    <property type="nucleotide sequence ID" value="NZ_QJKI01000021.1"/>
</dbReference>
<dbReference type="OrthoDB" id="8613282at2"/>
<proteinExistence type="predicted"/>
<dbReference type="PANTHER" id="PTHR44846">
    <property type="entry name" value="MANNOSYL-D-GLYCERATE TRANSPORT/METABOLISM SYSTEM REPRESSOR MNGR-RELATED"/>
    <property type="match status" value="1"/>
</dbReference>
<gene>
    <name evidence="5" type="ORF">DFR34_12150</name>
</gene>
<reference evidence="5 6" key="1">
    <citation type="submission" date="2018-05" db="EMBL/GenBank/DDBJ databases">
        <title>Genomic Encyclopedia of Type Strains, Phase IV (KMG-IV): sequencing the most valuable type-strain genomes for metagenomic binning, comparative biology and taxonomic classification.</title>
        <authorList>
            <person name="Goeker M."/>
        </authorList>
    </citation>
    <scope>NUCLEOTIDE SEQUENCE [LARGE SCALE GENOMIC DNA]</scope>
    <source>
        <strain evidence="5 6">DSM 29661</strain>
    </source>
</reference>
<dbReference type="InterPro" id="IPR050679">
    <property type="entry name" value="Bact_HTH_transcr_reg"/>
</dbReference>
<evidence type="ECO:0000313" key="6">
    <source>
        <dbReference type="Proteomes" id="UP000247555"/>
    </source>
</evidence>
<dbReference type="PANTHER" id="PTHR44846:SF1">
    <property type="entry name" value="MANNOSYL-D-GLYCERATE TRANSPORT_METABOLISM SYSTEM REPRESSOR MNGR-RELATED"/>
    <property type="match status" value="1"/>
</dbReference>
<dbReference type="InterPro" id="IPR000524">
    <property type="entry name" value="Tscrpt_reg_HTH_GntR"/>
</dbReference>
<dbReference type="InterPro" id="IPR028978">
    <property type="entry name" value="Chorismate_lyase_/UTRA_dom_sf"/>
</dbReference>
<dbReference type="SMART" id="SM00866">
    <property type="entry name" value="UTRA"/>
    <property type="match status" value="1"/>
</dbReference>
<dbReference type="PROSITE" id="PS50949">
    <property type="entry name" value="HTH_GNTR"/>
    <property type="match status" value="1"/>
</dbReference>
<comment type="caution">
    <text evidence="5">The sequence shown here is derived from an EMBL/GenBank/DDBJ whole genome shotgun (WGS) entry which is preliminary data.</text>
</comment>
<dbReference type="Proteomes" id="UP000247555">
    <property type="component" value="Unassembled WGS sequence"/>
</dbReference>
<sequence>MTPLLDPSQPLHGQIRDWLRGEILTGRYPPHARLPSEKALMSQFGVSRITVRHALGVLAQEGLLSTVAGKGSFVAPPKPAQALGRLQGFAEAMRDQGYLAHNRVESLQERPASAAVARWLALAEGAPVTEIRRVRHLDGAPVSVDLTYVPVELGRRLAQEDLAGRDIFAIYEQDYGIALGYAELSIDAVAASAELAARLEVAEGAPLIHLERMTYTRDGQPLELDWIHYRGDRFRYRLRVEREGGAEG</sequence>
<dbReference type="AlphaFoldDB" id="A0A318KM08"/>
<dbReference type="SUPFAM" id="SSF64288">
    <property type="entry name" value="Chorismate lyase-like"/>
    <property type="match status" value="1"/>
</dbReference>
<dbReference type="Gene3D" id="1.10.10.10">
    <property type="entry name" value="Winged helix-like DNA-binding domain superfamily/Winged helix DNA-binding domain"/>
    <property type="match status" value="1"/>
</dbReference>
<keyword evidence="2" id="KW-0238">DNA-binding</keyword>
<dbReference type="GO" id="GO:0003700">
    <property type="term" value="F:DNA-binding transcription factor activity"/>
    <property type="evidence" value="ECO:0007669"/>
    <property type="project" value="InterPro"/>
</dbReference>
<organism evidence="5 6">
    <name type="scientific">Rivihabitans pingtungensis</name>
    <dbReference type="NCBI Taxonomy" id="1054498"/>
    <lineage>
        <taxon>Bacteria</taxon>
        <taxon>Pseudomonadati</taxon>
        <taxon>Pseudomonadota</taxon>
        <taxon>Betaproteobacteria</taxon>
        <taxon>Neisseriales</taxon>
        <taxon>Aquaspirillaceae</taxon>
        <taxon>Rivihabitans</taxon>
    </lineage>
</organism>
<dbReference type="EMBL" id="QJKI01000021">
    <property type="protein sequence ID" value="PXX76796.1"/>
    <property type="molecule type" value="Genomic_DNA"/>
</dbReference>
<dbReference type="InterPro" id="IPR036388">
    <property type="entry name" value="WH-like_DNA-bd_sf"/>
</dbReference>